<dbReference type="PROSITE" id="PS51118">
    <property type="entry name" value="HTH_HXLR"/>
    <property type="match status" value="1"/>
</dbReference>
<keyword evidence="6" id="KW-1185">Reference proteome</keyword>
<dbReference type="Gene3D" id="1.10.10.10">
    <property type="entry name" value="Winged helix-like DNA-binding domain superfamily/Winged helix DNA-binding domain"/>
    <property type="match status" value="1"/>
</dbReference>
<evidence type="ECO:0000256" key="3">
    <source>
        <dbReference type="ARBA" id="ARBA00023163"/>
    </source>
</evidence>
<gene>
    <name evidence="5" type="ORF">HNR10_000189</name>
</gene>
<dbReference type="GO" id="GO:0003677">
    <property type="term" value="F:DNA binding"/>
    <property type="evidence" value="ECO:0007669"/>
    <property type="project" value="UniProtKB-KW"/>
</dbReference>
<dbReference type="SUPFAM" id="SSF46785">
    <property type="entry name" value="Winged helix' DNA-binding domain"/>
    <property type="match status" value="1"/>
</dbReference>
<dbReference type="PANTHER" id="PTHR33204">
    <property type="entry name" value="TRANSCRIPTIONAL REGULATOR, MARR FAMILY"/>
    <property type="match status" value="1"/>
</dbReference>
<comment type="caution">
    <text evidence="5">The sequence shown here is derived from an EMBL/GenBank/DDBJ whole genome shotgun (WGS) entry which is preliminary data.</text>
</comment>
<dbReference type="EMBL" id="JACCFS010000001">
    <property type="protein sequence ID" value="NYJ32308.1"/>
    <property type="molecule type" value="Genomic_DNA"/>
</dbReference>
<evidence type="ECO:0000313" key="6">
    <source>
        <dbReference type="Proteomes" id="UP000572051"/>
    </source>
</evidence>
<feature type="domain" description="HTH hxlR-type" evidence="4">
    <location>
        <begin position="8"/>
        <end position="107"/>
    </location>
</feature>
<reference evidence="5 6" key="1">
    <citation type="submission" date="2020-07" db="EMBL/GenBank/DDBJ databases">
        <title>Sequencing the genomes of 1000 actinobacteria strains.</title>
        <authorList>
            <person name="Klenk H.-P."/>
        </authorList>
    </citation>
    <scope>NUCLEOTIDE SEQUENCE [LARGE SCALE GENOMIC DNA]</scope>
    <source>
        <strain evidence="5 6">DSM 44442</strain>
    </source>
</reference>
<sequence>MTERVYSCPVEVTVDLIGGRWKPLILWHLRVHGVLRHGRLRRMIPGITQKMLTQQLRRLEEDGLVLRREYPQVPPRVEYRLSDQGGELHELLDRFCAWGEAQAGRQGLTITKPDAASG</sequence>
<dbReference type="Proteomes" id="UP000572051">
    <property type="component" value="Unassembled WGS sequence"/>
</dbReference>
<dbReference type="InterPro" id="IPR036390">
    <property type="entry name" value="WH_DNA-bd_sf"/>
</dbReference>
<accession>A0A7Z0EJB2</accession>
<evidence type="ECO:0000256" key="1">
    <source>
        <dbReference type="ARBA" id="ARBA00023015"/>
    </source>
</evidence>
<dbReference type="RefSeq" id="WP_179820058.1">
    <property type="nucleotide sequence ID" value="NZ_JACCFS010000001.1"/>
</dbReference>
<evidence type="ECO:0000256" key="2">
    <source>
        <dbReference type="ARBA" id="ARBA00023125"/>
    </source>
</evidence>
<keyword evidence="3" id="KW-0804">Transcription</keyword>
<keyword evidence="1" id="KW-0805">Transcription regulation</keyword>
<dbReference type="AlphaFoldDB" id="A0A7Z0EJB2"/>
<evidence type="ECO:0000313" key="5">
    <source>
        <dbReference type="EMBL" id="NYJ32308.1"/>
    </source>
</evidence>
<dbReference type="InterPro" id="IPR036388">
    <property type="entry name" value="WH-like_DNA-bd_sf"/>
</dbReference>
<keyword evidence="2 5" id="KW-0238">DNA-binding</keyword>
<dbReference type="InterPro" id="IPR002577">
    <property type="entry name" value="HTH_HxlR"/>
</dbReference>
<evidence type="ECO:0000259" key="4">
    <source>
        <dbReference type="PROSITE" id="PS51118"/>
    </source>
</evidence>
<proteinExistence type="predicted"/>
<dbReference type="PANTHER" id="PTHR33204:SF29">
    <property type="entry name" value="TRANSCRIPTIONAL REGULATOR"/>
    <property type="match status" value="1"/>
</dbReference>
<dbReference type="Pfam" id="PF01638">
    <property type="entry name" value="HxlR"/>
    <property type="match status" value="1"/>
</dbReference>
<organism evidence="5 6">
    <name type="scientific">Nocardiopsis aegyptia</name>
    <dbReference type="NCBI Taxonomy" id="220378"/>
    <lineage>
        <taxon>Bacteria</taxon>
        <taxon>Bacillati</taxon>
        <taxon>Actinomycetota</taxon>
        <taxon>Actinomycetes</taxon>
        <taxon>Streptosporangiales</taxon>
        <taxon>Nocardiopsidaceae</taxon>
        <taxon>Nocardiopsis</taxon>
    </lineage>
</organism>
<name>A0A7Z0EJB2_9ACTN</name>
<protein>
    <submittedName>
        <fullName evidence="5">DNA-binding HxlR family transcriptional regulator</fullName>
    </submittedName>
</protein>